<evidence type="ECO:0000313" key="9">
    <source>
        <dbReference type="Proteomes" id="UP000030700"/>
    </source>
</evidence>
<dbReference type="SUPFAM" id="SSF102114">
    <property type="entry name" value="Radical SAM enzymes"/>
    <property type="match status" value="1"/>
</dbReference>
<dbReference type="Pfam" id="PF13282">
    <property type="entry name" value="DUF4070"/>
    <property type="match status" value="1"/>
</dbReference>
<organism evidence="8">
    <name type="scientific">Candidatus Moduliflexus flocculans</name>
    <dbReference type="NCBI Taxonomy" id="1499966"/>
    <lineage>
        <taxon>Bacteria</taxon>
        <taxon>Candidatus Moduliflexota</taxon>
        <taxon>Candidatus Moduliflexia</taxon>
        <taxon>Candidatus Moduliflexales</taxon>
        <taxon>Candidatus Moduliflexaceae</taxon>
    </lineage>
</organism>
<evidence type="ECO:0000256" key="3">
    <source>
        <dbReference type="ARBA" id="ARBA00022723"/>
    </source>
</evidence>
<dbReference type="GO" id="GO:0008168">
    <property type="term" value="F:methyltransferase activity"/>
    <property type="evidence" value="ECO:0007669"/>
    <property type="project" value="UniProtKB-KW"/>
</dbReference>
<dbReference type="Gene3D" id="3.40.50.280">
    <property type="entry name" value="Cobalamin-binding domain"/>
    <property type="match status" value="1"/>
</dbReference>
<comment type="cofactor">
    <cofactor evidence="1">
        <name>[4Fe-4S] cluster</name>
        <dbReference type="ChEBI" id="CHEBI:49883"/>
    </cofactor>
</comment>
<dbReference type="PANTHER" id="PTHR43409:SF3">
    <property type="entry name" value="HYPOTHETICAL METHYLTRANSFERASE"/>
    <property type="match status" value="1"/>
</dbReference>
<dbReference type="InterPro" id="IPR025274">
    <property type="entry name" value="DUF4070"/>
</dbReference>
<feature type="domain" description="Radical SAM core" evidence="7">
    <location>
        <begin position="160"/>
        <end position="386"/>
    </location>
</feature>
<dbReference type="Proteomes" id="UP000030700">
    <property type="component" value="Unassembled WGS sequence"/>
</dbReference>
<proteinExistence type="predicted"/>
<evidence type="ECO:0000256" key="2">
    <source>
        <dbReference type="ARBA" id="ARBA00022691"/>
    </source>
</evidence>
<dbReference type="PROSITE" id="PS51918">
    <property type="entry name" value="RADICAL_SAM"/>
    <property type="match status" value="1"/>
</dbReference>
<evidence type="ECO:0000259" key="7">
    <source>
        <dbReference type="PROSITE" id="PS51918"/>
    </source>
</evidence>
<keyword evidence="9" id="KW-1185">Reference proteome</keyword>
<feature type="coiled-coil region" evidence="6">
    <location>
        <begin position="591"/>
        <end position="618"/>
    </location>
</feature>
<keyword evidence="2" id="KW-0949">S-adenosyl-L-methionine</keyword>
<evidence type="ECO:0000256" key="6">
    <source>
        <dbReference type="SAM" id="Coils"/>
    </source>
</evidence>
<dbReference type="STRING" id="1499966.U14_01185"/>
<reference evidence="8" key="1">
    <citation type="journal article" date="2015" name="PeerJ">
        <title>First genomic representation of candidate bacterial phylum KSB3 points to enhanced environmental sensing as a trigger of wastewater bulking.</title>
        <authorList>
            <person name="Sekiguchi Y."/>
            <person name="Ohashi A."/>
            <person name="Parks D.H."/>
            <person name="Yamauchi T."/>
            <person name="Tyson G.W."/>
            <person name="Hugenholtz P."/>
        </authorList>
    </citation>
    <scope>NUCLEOTIDE SEQUENCE [LARGE SCALE GENOMIC DNA]</scope>
</reference>
<keyword evidence="8" id="KW-0489">Methyltransferase</keyword>
<gene>
    <name evidence="8" type="ORF">U14_01185</name>
</gene>
<keyword evidence="4" id="KW-0408">Iron</keyword>
<dbReference type="InterPro" id="IPR058240">
    <property type="entry name" value="rSAM_sf"/>
</dbReference>
<accession>A0A0S6VRH0</accession>
<dbReference type="AlphaFoldDB" id="A0A0S6VRH0"/>
<keyword evidence="6" id="KW-0175">Coiled coil</keyword>
<dbReference type="SFLD" id="SFLDS00029">
    <property type="entry name" value="Radical_SAM"/>
    <property type="match status" value="1"/>
</dbReference>
<dbReference type="GO" id="GO:0005829">
    <property type="term" value="C:cytosol"/>
    <property type="evidence" value="ECO:0007669"/>
    <property type="project" value="TreeGrafter"/>
</dbReference>
<dbReference type="InterPro" id="IPR034530">
    <property type="entry name" value="HpnP-like"/>
</dbReference>
<dbReference type="InterPro" id="IPR051198">
    <property type="entry name" value="BchE-like"/>
</dbReference>
<sequence length="732" mass="84225">MNIYLIKPKFPVTYWGFEYSNDLSGVTYTSGPLGLATIAALTPPEHQVEICDENIEPIDYGKPCDIVGLTGYLMQGPQIFRIAEEFRKRGKLVVLGGPITGLNLEGCRGKVDVIFVGEAEYTWKQFLEDYQRGDYKTEYTQCEPINMEDSPVPRVDLMKLKKYVHATLQTTRGCPFGCEFCDIVVLFGRKVRFKKVAQVMAELEAVAKENVESVFFTDDNFIGNKAYAKELLTAIIEFNKTLTTPFDYMTQVSINLAKDDELLELMYQANFRKVFIGIETPRKASLQEVNKGQNVRTDLLADVRKIQSYNITVSAGMIVGFDHDDEKIFQEQLDFIMEANIPWAMTGILQAVPETPLYKRLQRENRLDVSAEYFEVDNTALDVNIVPKNMTKQQLVNGYHWLVKQLYSYENYAKRVIGALQQFERRSSVPFHFPTRWQLKVVWKTFRYYLFTLDRQRRKFFLKILAYTVKHRPYMFVEAMTYIVSFKHLRHYTYEHLERILQHKDAVSVAPEPALIEVKRRLTAAYDELRKHAAHVSTQAAIAYDELKEYATHVSKQAVEEYDEVRKHAATLSKQAATAYDELKDQAGHIGKHAAEEYEELREQALAARKQASAAYEEFGKYAAGFSQQTTQHYEELRELAAVKSEQAHATYRELCRQLVVISEQMTALYEELGTQAAAMKTRAAGINTRIEELYRDLEEQANTLSRKSSLLLEDLKKHLPEFPASPFSQKG</sequence>
<dbReference type="Pfam" id="PF04055">
    <property type="entry name" value="Radical_SAM"/>
    <property type="match status" value="1"/>
</dbReference>
<keyword evidence="3" id="KW-0479">Metal-binding</keyword>
<protein>
    <submittedName>
        <fullName evidence="8">Putative methyltransferase</fullName>
    </submittedName>
</protein>
<dbReference type="SFLD" id="SFLDG01123">
    <property type="entry name" value="methyltransferase_(Class_B)"/>
    <property type="match status" value="1"/>
</dbReference>
<dbReference type="InterPro" id="IPR006638">
    <property type="entry name" value="Elp3/MiaA/NifB-like_rSAM"/>
</dbReference>
<dbReference type="SFLD" id="SFLDG01082">
    <property type="entry name" value="B12-binding_domain_containing"/>
    <property type="match status" value="1"/>
</dbReference>
<dbReference type="SMART" id="SM00729">
    <property type="entry name" value="Elp3"/>
    <property type="match status" value="1"/>
</dbReference>
<dbReference type="GO" id="GO:0051539">
    <property type="term" value="F:4 iron, 4 sulfur cluster binding"/>
    <property type="evidence" value="ECO:0007669"/>
    <property type="project" value="UniProtKB-KW"/>
</dbReference>
<dbReference type="InterPro" id="IPR034466">
    <property type="entry name" value="Methyltransferase_Class_B"/>
</dbReference>
<feature type="coiled-coil region" evidence="6">
    <location>
        <begin position="688"/>
        <end position="715"/>
    </location>
</feature>
<keyword evidence="5" id="KW-0411">Iron-sulfur</keyword>
<dbReference type="HOGENOM" id="CLU_021572_5_0_0"/>
<dbReference type="CDD" id="cd01335">
    <property type="entry name" value="Radical_SAM"/>
    <property type="match status" value="1"/>
</dbReference>
<dbReference type="GO" id="GO:0046872">
    <property type="term" value="F:metal ion binding"/>
    <property type="evidence" value="ECO:0007669"/>
    <property type="project" value="UniProtKB-KW"/>
</dbReference>
<evidence type="ECO:0000256" key="4">
    <source>
        <dbReference type="ARBA" id="ARBA00023004"/>
    </source>
</evidence>
<evidence type="ECO:0000313" key="8">
    <source>
        <dbReference type="EMBL" id="GAK49960.1"/>
    </source>
</evidence>
<name>A0A0S6VRH0_9BACT</name>
<evidence type="ECO:0000256" key="1">
    <source>
        <dbReference type="ARBA" id="ARBA00001966"/>
    </source>
</evidence>
<dbReference type="GO" id="GO:0032259">
    <property type="term" value="P:methylation"/>
    <property type="evidence" value="ECO:0007669"/>
    <property type="project" value="UniProtKB-KW"/>
</dbReference>
<evidence type="ECO:0000256" key="5">
    <source>
        <dbReference type="ARBA" id="ARBA00023014"/>
    </source>
</evidence>
<dbReference type="SFLD" id="SFLDF00303">
    <property type="entry name" value="hopanoid_C2-methyltransferase"/>
    <property type="match status" value="1"/>
</dbReference>
<keyword evidence="8" id="KW-0808">Transferase</keyword>
<dbReference type="InterPro" id="IPR007197">
    <property type="entry name" value="rSAM"/>
</dbReference>
<dbReference type="Gene3D" id="3.80.30.20">
    <property type="entry name" value="tm_1862 like domain"/>
    <property type="match status" value="1"/>
</dbReference>
<dbReference type="PANTHER" id="PTHR43409">
    <property type="entry name" value="ANAEROBIC MAGNESIUM-PROTOPORPHYRIN IX MONOMETHYL ESTER CYCLASE-RELATED"/>
    <property type="match status" value="1"/>
</dbReference>
<dbReference type="EMBL" id="DF820455">
    <property type="protein sequence ID" value="GAK49960.1"/>
    <property type="molecule type" value="Genomic_DNA"/>
</dbReference>
<dbReference type="InterPro" id="IPR023404">
    <property type="entry name" value="rSAM_horseshoe"/>
</dbReference>